<keyword evidence="1" id="KW-1015">Disulfide bond</keyword>
<feature type="compositionally biased region" description="Basic residues" evidence="2">
    <location>
        <begin position="176"/>
        <end position="199"/>
    </location>
</feature>
<evidence type="ECO:0000313" key="5">
    <source>
        <dbReference type="Proteomes" id="UP000694408"/>
    </source>
</evidence>
<reference evidence="4" key="1">
    <citation type="submission" date="2025-08" db="UniProtKB">
        <authorList>
            <consortium name="Ensembl"/>
        </authorList>
    </citation>
    <scope>IDENTIFICATION</scope>
</reference>
<dbReference type="Pfam" id="PF01562">
    <property type="entry name" value="Pep_M12B_propep"/>
    <property type="match status" value="1"/>
</dbReference>
<evidence type="ECO:0000259" key="3">
    <source>
        <dbReference type="Pfam" id="PF01562"/>
    </source>
</evidence>
<feature type="domain" description="Peptidase M12B propeptide" evidence="3">
    <location>
        <begin position="21"/>
        <end position="108"/>
    </location>
</feature>
<feature type="region of interest" description="Disordered" evidence="2">
    <location>
        <begin position="166"/>
        <end position="199"/>
    </location>
</feature>
<sequence length="261" mass="29151">MSHAATLTSDSISELTHDYVFVTPVRVDASGSYISHDVLHSTRRKRSTQSSKSSLHYKFSAFGQELHLELKPSTILSNSFIVQVLGKDGVSNSQDHEIEQCFYQGFIRNDSTSSVAISTCVGLSGLIRTRQMEFLISPLPQRLARAHNYTSPAGHHPHVLYKRTAEGQVHGPPARPHPKSIPRGRRRTRAHPSGYRHGRVQKQHFCGRRKKSGIISGSLAWKASVSPNIRLAGIYLWCVSDFCTARGHLLWKGLFCQPLCK</sequence>
<evidence type="ECO:0000313" key="4">
    <source>
        <dbReference type="Ensembl" id="ENSJHYP00000013629.1"/>
    </source>
</evidence>
<dbReference type="PANTHER" id="PTHR11905">
    <property type="entry name" value="ADAM A DISINTEGRIN AND METALLOPROTEASE DOMAIN"/>
    <property type="match status" value="1"/>
</dbReference>
<proteinExistence type="predicted"/>
<dbReference type="InterPro" id="IPR002870">
    <property type="entry name" value="Peptidase_M12B_N"/>
</dbReference>
<accession>A0A8C5NPA1</accession>
<dbReference type="Proteomes" id="UP000694408">
    <property type="component" value="Unplaced"/>
</dbReference>
<reference evidence="4" key="2">
    <citation type="submission" date="2025-09" db="UniProtKB">
        <authorList>
            <consortium name="Ensembl"/>
        </authorList>
    </citation>
    <scope>IDENTIFICATION</scope>
</reference>
<evidence type="ECO:0000256" key="1">
    <source>
        <dbReference type="ARBA" id="ARBA00023157"/>
    </source>
</evidence>
<dbReference type="AlphaFoldDB" id="A0A8C5NPA1"/>
<dbReference type="Ensembl" id="ENSJHYT00000016480.1">
    <property type="protein sequence ID" value="ENSJHYP00000013629.1"/>
    <property type="gene ID" value="ENSJHYG00000010523.1"/>
</dbReference>
<organism evidence="4 5">
    <name type="scientific">Junco hyemalis</name>
    <name type="common">Dark-eyed junco</name>
    <dbReference type="NCBI Taxonomy" id="40217"/>
    <lineage>
        <taxon>Eukaryota</taxon>
        <taxon>Metazoa</taxon>
        <taxon>Chordata</taxon>
        <taxon>Craniata</taxon>
        <taxon>Vertebrata</taxon>
        <taxon>Euteleostomi</taxon>
        <taxon>Archelosauria</taxon>
        <taxon>Archosauria</taxon>
        <taxon>Dinosauria</taxon>
        <taxon>Saurischia</taxon>
        <taxon>Theropoda</taxon>
        <taxon>Coelurosauria</taxon>
        <taxon>Aves</taxon>
        <taxon>Neognathae</taxon>
        <taxon>Neoaves</taxon>
        <taxon>Telluraves</taxon>
        <taxon>Australaves</taxon>
        <taxon>Passeriformes</taxon>
        <taxon>Passerellidae</taxon>
        <taxon>Junco</taxon>
    </lineage>
</organism>
<evidence type="ECO:0000256" key="2">
    <source>
        <dbReference type="SAM" id="MobiDB-lite"/>
    </source>
</evidence>
<keyword evidence="5" id="KW-1185">Reference proteome</keyword>
<protein>
    <submittedName>
        <fullName evidence="4">ADAM metallopeptidase with thrombospondin type 1 motif 18</fullName>
    </submittedName>
</protein>
<dbReference type="PANTHER" id="PTHR11905:SF159">
    <property type="entry name" value="ADAM METALLOPROTEASE"/>
    <property type="match status" value="1"/>
</dbReference>
<name>A0A8C5NPA1_JUNHY</name>